<evidence type="ECO:0000256" key="3">
    <source>
        <dbReference type="ARBA" id="ARBA00022737"/>
    </source>
</evidence>
<keyword evidence="10" id="KW-1133">Transmembrane helix</keyword>
<dbReference type="SUPFAM" id="SSF82199">
    <property type="entry name" value="SET domain"/>
    <property type="match status" value="1"/>
</dbReference>
<feature type="region of interest" description="Disordered" evidence="9">
    <location>
        <begin position="629"/>
        <end position="651"/>
    </location>
</feature>
<dbReference type="EMBL" id="JH818380">
    <property type="protein sequence ID" value="EKC19094.1"/>
    <property type="molecule type" value="Genomic_DNA"/>
</dbReference>
<feature type="compositionally biased region" description="Polar residues" evidence="9">
    <location>
        <begin position="1148"/>
        <end position="1163"/>
    </location>
</feature>
<gene>
    <name evidence="11" type="ORF">CGI_10009638</name>
</gene>
<feature type="transmembrane region" description="Helical" evidence="10">
    <location>
        <begin position="1602"/>
        <end position="1627"/>
    </location>
</feature>
<feature type="region of interest" description="Disordered" evidence="9">
    <location>
        <begin position="1118"/>
        <end position="1163"/>
    </location>
</feature>
<dbReference type="PROSITE" id="PS50157">
    <property type="entry name" value="ZINC_FINGER_C2H2_2"/>
    <property type="match status" value="9"/>
</dbReference>
<dbReference type="Gene3D" id="2.170.270.10">
    <property type="entry name" value="SET domain"/>
    <property type="match status" value="1"/>
</dbReference>
<dbReference type="Gene3D" id="1.20.58.1590">
    <property type="entry name" value="Tethering factor for nuclear proteasome Cut8/Sts1"/>
    <property type="match status" value="1"/>
</dbReference>
<feature type="region of interest" description="Disordered" evidence="9">
    <location>
        <begin position="1396"/>
        <end position="1435"/>
    </location>
</feature>
<dbReference type="Pfam" id="PF08559">
    <property type="entry name" value="Cut8"/>
    <property type="match status" value="1"/>
</dbReference>
<dbReference type="InterPro" id="IPR046341">
    <property type="entry name" value="SET_dom_sf"/>
</dbReference>
<dbReference type="Pfam" id="PF21549">
    <property type="entry name" value="PRDM2_PR"/>
    <property type="match status" value="1"/>
</dbReference>
<dbReference type="GO" id="GO:0005634">
    <property type="term" value="C:nucleus"/>
    <property type="evidence" value="ECO:0007669"/>
    <property type="project" value="UniProtKB-SubCell"/>
</dbReference>
<dbReference type="PANTHER" id="PTHR16515">
    <property type="entry name" value="PR DOMAIN ZINC FINGER PROTEIN"/>
    <property type="match status" value="1"/>
</dbReference>
<keyword evidence="2" id="KW-0479">Metal-binding</keyword>
<evidence type="ECO:0000256" key="6">
    <source>
        <dbReference type="ARBA" id="ARBA00023015"/>
    </source>
</evidence>
<dbReference type="GO" id="GO:0071630">
    <property type="term" value="P:nuclear protein quality control by the ubiquitin-proteasome system"/>
    <property type="evidence" value="ECO:0007669"/>
    <property type="project" value="InterPro"/>
</dbReference>
<feature type="compositionally biased region" description="Low complexity" evidence="9">
    <location>
        <begin position="1975"/>
        <end position="2008"/>
    </location>
</feature>
<feature type="region of interest" description="Disordered" evidence="9">
    <location>
        <begin position="1974"/>
        <end position="2042"/>
    </location>
</feature>
<dbReference type="InterPro" id="IPR013868">
    <property type="entry name" value="Cut8/Sts1_fam"/>
</dbReference>
<dbReference type="Pfam" id="PF00096">
    <property type="entry name" value="zf-C2H2"/>
    <property type="match status" value="3"/>
</dbReference>
<accession>K1PJP6</accession>
<comment type="subcellular location">
    <subcellularLocation>
        <location evidence="1">Nucleus</location>
    </subcellularLocation>
</comment>
<dbReference type="SUPFAM" id="SSF57667">
    <property type="entry name" value="beta-beta-alpha zinc fingers"/>
    <property type="match status" value="5"/>
</dbReference>
<keyword evidence="6" id="KW-0805">Transcription regulation</keyword>
<keyword evidence="7" id="KW-0804">Transcription</keyword>
<evidence type="ECO:0000256" key="5">
    <source>
        <dbReference type="ARBA" id="ARBA00022833"/>
    </source>
</evidence>
<feature type="region of interest" description="Disordered" evidence="9">
    <location>
        <begin position="1911"/>
        <end position="1956"/>
    </location>
</feature>
<keyword evidence="4" id="KW-0863">Zinc-finger</keyword>
<evidence type="ECO:0000256" key="2">
    <source>
        <dbReference type="ARBA" id="ARBA00022723"/>
    </source>
</evidence>
<dbReference type="PROSITE" id="PS50280">
    <property type="entry name" value="SET"/>
    <property type="match status" value="1"/>
</dbReference>
<dbReference type="PANTHER" id="PTHR16515:SF49">
    <property type="entry name" value="GASTRULA ZINC FINGER PROTEIN XLCGF49.1-LIKE-RELATED"/>
    <property type="match status" value="1"/>
</dbReference>
<feature type="compositionally biased region" description="Low complexity" evidence="9">
    <location>
        <begin position="1917"/>
        <end position="1938"/>
    </location>
</feature>
<evidence type="ECO:0000256" key="10">
    <source>
        <dbReference type="SAM" id="Phobius"/>
    </source>
</evidence>
<dbReference type="Gene3D" id="3.30.160.60">
    <property type="entry name" value="Classic Zinc Finger"/>
    <property type="match status" value="8"/>
</dbReference>
<keyword evidence="8" id="KW-0539">Nucleus</keyword>
<dbReference type="PROSITE" id="PS00028">
    <property type="entry name" value="ZINC_FINGER_C2H2_1"/>
    <property type="match status" value="11"/>
</dbReference>
<feature type="compositionally biased region" description="Basic residues" evidence="9">
    <location>
        <begin position="1337"/>
        <end position="1347"/>
    </location>
</feature>
<evidence type="ECO:0000256" key="8">
    <source>
        <dbReference type="ARBA" id="ARBA00023242"/>
    </source>
</evidence>
<dbReference type="InterPro" id="IPR036236">
    <property type="entry name" value="Znf_C2H2_sf"/>
</dbReference>
<dbReference type="InterPro" id="IPR001214">
    <property type="entry name" value="SET_dom"/>
</dbReference>
<feature type="compositionally biased region" description="Polar residues" evidence="9">
    <location>
        <begin position="1294"/>
        <end position="1334"/>
    </location>
</feature>
<evidence type="ECO:0000313" key="11">
    <source>
        <dbReference type="EMBL" id="EKC19094.1"/>
    </source>
</evidence>
<name>K1PJP6_MAGGI</name>
<dbReference type="GO" id="GO:0010468">
    <property type="term" value="P:regulation of gene expression"/>
    <property type="evidence" value="ECO:0007669"/>
    <property type="project" value="TreeGrafter"/>
</dbReference>
<dbReference type="SMART" id="SM00355">
    <property type="entry name" value="ZnF_C2H2"/>
    <property type="match status" value="12"/>
</dbReference>
<feature type="region of interest" description="Disordered" evidence="9">
    <location>
        <begin position="1"/>
        <end position="22"/>
    </location>
</feature>
<sequence>MEDDNSEDKWIAPDSTNETYPVTVPYTSAPVSLYSHPTYNSHFRSQDRGQQATYEQPTYQISQSQQFYQPASSNVSYERLSPNSYREIPTDNEPISYSNLQQPEGSQLITSVDSSTLTQMGYQVHHVVMDSDRLVTVQRVVSPVDCSAGPSNVSSMTHQETLAPQPTHAILTPVPVSSIQGYAPSYNDMTVPKSLRNGNEAMPNEDQRMTFSGVRGSMPSNRFPPKKKEIARDIVSGDADTTRDDRDLETYQTSSQVHSYILEDDQQGGLHSTMVKEPGSLHPTHTQEAMIDTTQSVPIGFPSEGENMEAAEVGHSMLSSDLDHLSHHANMRANLEGIQMHHLVNDKNTRNGPDSMSALSMPVRKSSRIAEMENEPQTWRKPRYKPGVYNYNEIWCDDCSTTYSTECPTHKLTLVPDKVVLSRAWSSLPPLLQIFRIGDPNLHPSETSVGVFAKRTIQKNVQFGPFVGELVMKDSDINSKFPLAIERGEGDVNYFDTSDENKCNWMMFVRPAESYADQNCVAYQYGLDIYFTITRNIEARAEIKVWYAPHYAERFGFPQLDITDQDIQRLDDQENKYVCYDCTESFRTQMALQKHIMIHEINTSSNLKESSKTYSYTATEPEEQYLTEAVTESEASTSGLDKAKKTKPPKKAKDIGETYMWKKKSTSFYLNKTLKKYKNRQNPENIRKNLMNLYRRKGKGVGGGNEWECNNCHLSFENSNVLNLHILFHAAEDVDLERVEQYAITTNESVMYGSGPNYVQVDKRVLACPVCQMQFHDKKMLIQHAADHGTSKYKFLRERPFKCDKCCKAFYTHERLQRHILCHGDESTKPLQCDVCFKRFMNNSALSCHIKIHSDKKYYTCPVCHEGFDHTNAMKLHVVKHSVNGYYKCPDCERQFEDFLSMRKHLRSFHSNKEYPCPECKKVFPRPDKLKLHMLRHSSHREFMCETCGRQFKRKDKLKEHIRRMHAGDKEPKVVNQQNMSSKKFVPKVSPNDFQRFIYKCHLCMLGFKRRGMLVNHLAKRHPDINMESVPELNLPILKTQKDYYCQYCEKVYKSSSKRKAHILKNHPGSILPVSARKKVVDTPGLPNPTYSQTVGSITTMPHSCEFCHKQYASKAKLTQHQRKKHPDLIPEQTFTPKISKADPKDIQPSQEPHQTREQQQAQPIQHLVRFVEADSGVVACIQQNAGQDGLPPTDLLTQAMSELTHHLQPVQEYRSTLGELAAITSRPSGTTMVQVQNLPSTHSTIEFSHLSQALSSAHFLPSNHLAGAPIQLAAIATSTGDQIVDHGLQVIASPTQSPGRSQANQDPQNIVSTQSDDGPQSSITVSPEEQIIQQRGRLRSSPRRKALTSNSPRIKVTEMVDLISDSPNDASGWTPLRKKSQVDGIKRRLQLEERTTRGDVDCEPQDDSMDRNEEIVPKKKRKYTKSNKSEPPNLHKRLSALSCEQLTKLIENLVENHPELKEEIALPSPDISNLLENLERCKSNIFKSFPNSRWGSSRDAFCYRRVKTHLDSFTKSCIDQGKQLESFESWTALIEYILKAWEIVDELPHWDNPDHNKTKNRCFKTLGVQCKKSISHSHLTQSEYRDMLSRLEEAVQINDNLLPYCVIIRALLFGHPVGILMIHTFIQIFYWTSERAMAAYILLFLPFLGALAEVQITVSPSVTLGRDELGVACQYNTSDTAITDVNSIQMYSNASGLLGSEDSKIVSIVYDRSSNAGLISWQHSGIEGRANVSGNVDSPSSSLLHLHVPASNVLCEDGVTYRCEFSVTRSGSPLIQHRDATITVLEGPNEVSFSRFSSKPELFSNASLSIYPANTTVTLTCNSTVGSTPEPVQLCYLDGSENSTGYVPFNISSITDSGVMASGACNNRRLLSFEYHLETNDSATFLCMVGGNGTCVDGLLEETYTIRSDSNFSGETTKATTHALSTSHASASASASTVDGGEGGSTTLSLEPHSTTTLPVTTATAASVNFTAEASSDAVPTSSTSSVSSPLPSSSVSDSSSTTLSTAGVSDSPGPTLAPTTGAQVTFTPGANPTTPSSASKQFKFSVVCE</sequence>
<dbReference type="InParanoid" id="K1PJP6"/>
<evidence type="ECO:0000256" key="7">
    <source>
        <dbReference type="ARBA" id="ARBA00023163"/>
    </source>
</evidence>
<keyword evidence="10" id="KW-0472">Membrane</keyword>
<dbReference type="HOGENOM" id="CLU_233123_0_0_1"/>
<organism evidence="11">
    <name type="scientific">Magallana gigas</name>
    <name type="common">Pacific oyster</name>
    <name type="synonym">Crassostrea gigas</name>
    <dbReference type="NCBI Taxonomy" id="29159"/>
    <lineage>
        <taxon>Eukaryota</taxon>
        <taxon>Metazoa</taxon>
        <taxon>Spiralia</taxon>
        <taxon>Lophotrochozoa</taxon>
        <taxon>Mollusca</taxon>
        <taxon>Bivalvia</taxon>
        <taxon>Autobranchia</taxon>
        <taxon>Pteriomorphia</taxon>
        <taxon>Ostreida</taxon>
        <taxon>Ostreoidea</taxon>
        <taxon>Ostreidae</taxon>
        <taxon>Magallana</taxon>
    </lineage>
</organism>
<keyword evidence="10" id="KW-0812">Transmembrane</keyword>
<dbReference type="InterPro" id="IPR050331">
    <property type="entry name" value="Zinc_finger"/>
</dbReference>
<dbReference type="InterPro" id="IPR038422">
    <property type="entry name" value="Cut8/Sts1_sf"/>
</dbReference>
<dbReference type="InterPro" id="IPR013087">
    <property type="entry name" value="Znf_C2H2_type"/>
</dbReference>
<feature type="transmembrane region" description="Helical" evidence="10">
    <location>
        <begin position="1639"/>
        <end position="1659"/>
    </location>
</feature>
<feature type="compositionally biased region" description="Polar residues" evidence="9">
    <location>
        <begin position="1946"/>
        <end position="1955"/>
    </location>
</feature>
<evidence type="ECO:0000256" key="4">
    <source>
        <dbReference type="ARBA" id="ARBA00022771"/>
    </source>
</evidence>
<evidence type="ECO:0000256" key="1">
    <source>
        <dbReference type="ARBA" id="ARBA00004123"/>
    </source>
</evidence>
<proteinExistence type="predicted"/>
<keyword evidence="5" id="KW-0862">Zinc</keyword>
<protein>
    <submittedName>
        <fullName evidence="11">PR domain zinc finger protein 10</fullName>
    </submittedName>
</protein>
<dbReference type="GO" id="GO:0031144">
    <property type="term" value="P:proteasome localization"/>
    <property type="evidence" value="ECO:0007669"/>
    <property type="project" value="InterPro"/>
</dbReference>
<evidence type="ECO:0000256" key="9">
    <source>
        <dbReference type="SAM" id="MobiDB-lite"/>
    </source>
</evidence>
<dbReference type="InterPro" id="IPR007110">
    <property type="entry name" value="Ig-like_dom"/>
</dbReference>
<dbReference type="PROSITE" id="PS50835">
    <property type="entry name" value="IG_LIKE"/>
    <property type="match status" value="1"/>
</dbReference>
<dbReference type="GO" id="GO:0008270">
    <property type="term" value="F:zinc ion binding"/>
    <property type="evidence" value="ECO:0007669"/>
    <property type="project" value="UniProtKB-KW"/>
</dbReference>
<reference evidence="11" key="1">
    <citation type="journal article" date="2012" name="Nature">
        <title>The oyster genome reveals stress adaptation and complexity of shell formation.</title>
        <authorList>
            <person name="Zhang G."/>
            <person name="Fang X."/>
            <person name="Guo X."/>
            <person name="Li L."/>
            <person name="Luo R."/>
            <person name="Xu F."/>
            <person name="Yang P."/>
            <person name="Zhang L."/>
            <person name="Wang X."/>
            <person name="Qi H."/>
            <person name="Xiong Z."/>
            <person name="Que H."/>
            <person name="Xie Y."/>
            <person name="Holland P.W."/>
            <person name="Paps J."/>
            <person name="Zhu Y."/>
            <person name="Wu F."/>
            <person name="Chen Y."/>
            <person name="Wang J."/>
            <person name="Peng C."/>
            <person name="Meng J."/>
            <person name="Yang L."/>
            <person name="Liu J."/>
            <person name="Wen B."/>
            <person name="Zhang N."/>
            <person name="Huang Z."/>
            <person name="Zhu Q."/>
            <person name="Feng Y."/>
            <person name="Mount A."/>
            <person name="Hedgecock D."/>
            <person name="Xu Z."/>
            <person name="Liu Y."/>
            <person name="Domazet-Loso T."/>
            <person name="Du Y."/>
            <person name="Sun X."/>
            <person name="Zhang S."/>
            <person name="Liu B."/>
            <person name="Cheng P."/>
            <person name="Jiang X."/>
            <person name="Li J."/>
            <person name="Fan D."/>
            <person name="Wang W."/>
            <person name="Fu W."/>
            <person name="Wang T."/>
            <person name="Wang B."/>
            <person name="Zhang J."/>
            <person name="Peng Z."/>
            <person name="Li Y."/>
            <person name="Li N."/>
            <person name="Wang J."/>
            <person name="Chen M."/>
            <person name="He Y."/>
            <person name="Tan F."/>
            <person name="Song X."/>
            <person name="Zheng Q."/>
            <person name="Huang R."/>
            <person name="Yang H."/>
            <person name="Du X."/>
            <person name="Chen L."/>
            <person name="Yang M."/>
            <person name="Gaffney P.M."/>
            <person name="Wang S."/>
            <person name="Luo L."/>
            <person name="She Z."/>
            <person name="Ming Y."/>
            <person name="Huang W."/>
            <person name="Zhang S."/>
            <person name="Huang B."/>
            <person name="Zhang Y."/>
            <person name="Qu T."/>
            <person name="Ni P."/>
            <person name="Miao G."/>
            <person name="Wang J."/>
            <person name="Wang Q."/>
            <person name="Steinberg C.E."/>
            <person name="Wang H."/>
            <person name="Li N."/>
            <person name="Qian L."/>
            <person name="Zhang G."/>
            <person name="Li Y."/>
            <person name="Yang H."/>
            <person name="Liu X."/>
            <person name="Wang J."/>
            <person name="Yin Y."/>
            <person name="Wang J."/>
        </authorList>
    </citation>
    <scope>NUCLEOTIDE SEQUENCE [LARGE SCALE GENOMIC DNA]</scope>
    <source>
        <strain evidence="11">05x7-T-G4-1.051#20</strain>
    </source>
</reference>
<feature type="compositionally biased region" description="Polar residues" evidence="9">
    <location>
        <begin position="2019"/>
        <end position="2042"/>
    </location>
</feature>
<feature type="region of interest" description="Disordered" evidence="9">
    <location>
        <begin position="1294"/>
        <end position="1353"/>
    </location>
</feature>
<feature type="compositionally biased region" description="Basic and acidic residues" evidence="9">
    <location>
        <begin position="1409"/>
        <end position="1418"/>
    </location>
</feature>
<keyword evidence="3" id="KW-0677">Repeat</keyword>